<comment type="caution">
    <text evidence="2">The sequence shown here is derived from an EMBL/GenBank/DDBJ whole genome shotgun (WGS) entry which is preliminary data.</text>
</comment>
<proteinExistence type="predicted"/>
<evidence type="ECO:0000313" key="2">
    <source>
        <dbReference type="EMBL" id="KRZ75661.1"/>
    </source>
</evidence>
<accession>A0A0V1MV52</accession>
<gene>
    <name evidence="2" type="ORF">T10_9824</name>
</gene>
<sequence length="61" mass="7002">MKESSPRSPLTERSRRSPHLTTPTQLRQSQNESASFSTYPREYHPLSEGGVYRGHSTHCRT</sequence>
<protein>
    <submittedName>
        <fullName evidence="2">Uncharacterized protein</fullName>
    </submittedName>
</protein>
<keyword evidence="3" id="KW-1185">Reference proteome</keyword>
<reference evidence="2 3" key="1">
    <citation type="submission" date="2015-01" db="EMBL/GenBank/DDBJ databases">
        <title>Evolution of Trichinella species and genotypes.</title>
        <authorList>
            <person name="Korhonen P.K."/>
            <person name="Edoardo P."/>
            <person name="Giuseppe L.R."/>
            <person name="Gasser R.B."/>
        </authorList>
    </citation>
    <scope>NUCLEOTIDE SEQUENCE [LARGE SCALE GENOMIC DNA]</scope>
    <source>
        <strain evidence="2">ISS1980</strain>
    </source>
</reference>
<dbReference type="EMBL" id="JYDO01000036">
    <property type="protein sequence ID" value="KRZ75661.1"/>
    <property type="molecule type" value="Genomic_DNA"/>
</dbReference>
<name>A0A0V1MV52_9BILA</name>
<feature type="compositionally biased region" description="Polar residues" evidence="1">
    <location>
        <begin position="19"/>
        <end position="38"/>
    </location>
</feature>
<feature type="region of interest" description="Disordered" evidence="1">
    <location>
        <begin position="1"/>
        <end position="61"/>
    </location>
</feature>
<dbReference type="Proteomes" id="UP000054843">
    <property type="component" value="Unassembled WGS sequence"/>
</dbReference>
<evidence type="ECO:0000256" key="1">
    <source>
        <dbReference type="SAM" id="MobiDB-lite"/>
    </source>
</evidence>
<organism evidence="2 3">
    <name type="scientific">Trichinella papuae</name>
    <dbReference type="NCBI Taxonomy" id="268474"/>
    <lineage>
        <taxon>Eukaryota</taxon>
        <taxon>Metazoa</taxon>
        <taxon>Ecdysozoa</taxon>
        <taxon>Nematoda</taxon>
        <taxon>Enoplea</taxon>
        <taxon>Dorylaimia</taxon>
        <taxon>Trichinellida</taxon>
        <taxon>Trichinellidae</taxon>
        <taxon>Trichinella</taxon>
    </lineage>
</organism>
<evidence type="ECO:0000313" key="3">
    <source>
        <dbReference type="Proteomes" id="UP000054843"/>
    </source>
</evidence>
<feature type="compositionally biased region" description="Basic and acidic residues" evidence="1">
    <location>
        <begin position="1"/>
        <end position="15"/>
    </location>
</feature>
<dbReference type="AlphaFoldDB" id="A0A0V1MV52"/>